<organism evidence="2 3">
    <name type="scientific">Nitratireductor thuwali</name>
    <dbReference type="NCBI Taxonomy" id="2267699"/>
    <lineage>
        <taxon>Bacteria</taxon>
        <taxon>Pseudomonadati</taxon>
        <taxon>Pseudomonadota</taxon>
        <taxon>Alphaproteobacteria</taxon>
        <taxon>Hyphomicrobiales</taxon>
        <taxon>Phyllobacteriaceae</taxon>
        <taxon>Nitratireductor</taxon>
    </lineage>
</organism>
<sequence>MLAAALVGTAIALWGYFAPMTGIDGTAGALLVVVSSLLLVLDAVILLFLPSGAMRTIMLTLGVLGVLGTFAAAGFLHAWWLMAAMVVVALGLAADIFMKHSSPAPRPRNA</sequence>
<dbReference type="Proteomes" id="UP001342418">
    <property type="component" value="Chromosome"/>
</dbReference>
<dbReference type="RefSeq" id="WP_338530477.1">
    <property type="nucleotide sequence ID" value="NZ_CP030941.1"/>
</dbReference>
<keyword evidence="1" id="KW-1133">Transmembrane helix</keyword>
<feature type="transmembrane region" description="Helical" evidence="1">
    <location>
        <begin position="56"/>
        <end position="73"/>
    </location>
</feature>
<gene>
    <name evidence="2" type="ORF">NTH_02706</name>
</gene>
<name>A0ABY5MLV6_9HYPH</name>
<dbReference type="EMBL" id="CP030941">
    <property type="protein sequence ID" value="UUP18226.1"/>
    <property type="molecule type" value="Genomic_DNA"/>
</dbReference>
<evidence type="ECO:0000313" key="3">
    <source>
        <dbReference type="Proteomes" id="UP001342418"/>
    </source>
</evidence>
<evidence type="ECO:0000256" key="1">
    <source>
        <dbReference type="SAM" id="Phobius"/>
    </source>
</evidence>
<feature type="transmembrane region" description="Helical" evidence="1">
    <location>
        <begin position="27"/>
        <end position="49"/>
    </location>
</feature>
<keyword evidence="1" id="KW-0472">Membrane</keyword>
<protein>
    <submittedName>
        <fullName evidence="2">Uncharacterized protein</fullName>
    </submittedName>
</protein>
<feature type="transmembrane region" description="Helical" evidence="1">
    <location>
        <begin position="79"/>
        <end position="98"/>
    </location>
</feature>
<keyword evidence="1" id="KW-0812">Transmembrane</keyword>
<keyword evidence="3" id="KW-1185">Reference proteome</keyword>
<evidence type="ECO:0000313" key="2">
    <source>
        <dbReference type="EMBL" id="UUP18226.1"/>
    </source>
</evidence>
<reference evidence="2 3" key="1">
    <citation type="submission" date="2018-07" db="EMBL/GenBank/DDBJ databases">
        <title>Genome sequence of Nitratireductor thuwali#1536.</title>
        <authorList>
            <person name="Michoud G."/>
            <person name="Merlino G."/>
            <person name="Sefrji F.O."/>
            <person name="Daffonchio D."/>
        </authorList>
    </citation>
    <scope>NUCLEOTIDE SEQUENCE [LARGE SCALE GENOMIC DNA]</scope>
    <source>
        <strain evidence="3">Nit1536</strain>
    </source>
</reference>
<proteinExistence type="predicted"/>
<accession>A0ABY5MLV6</accession>